<evidence type="ECO:0000313" key="3">
    <source>
        <dbReference type="Proteomes" id="UP001066276"/>
    </source>
</evidence>
<organism evidence="2 3">
    <name type="scientific">Pleurodeles waltl</name>
    <name type="common">Iberian ribbed newt</name>
    <dbReference type="NCBI Taxonomy" id="8319"/>
    <lineage>
        <taxon>Eukaryota</taxon>
        <taxon>Metazoa</taxon>
        <taxon>Chordata</taxon>
        <taxon>Craniata</taxon>
        <taxon>Vertebrata</taxon>
        <taxon>Euteleostomi</taxon>
        <taxon>Amphibia</taxon>
        <taxon>Batrachia</taxon>
        <taxon>Caudata</taxon>
        <taxon>Salamandroidea</taxon>
        <taxon>Salamandridae</taxon>
        <taxon>Pleurodelinae</taxon>
        <taxon>Pleurodeles</taxon>
    </lineage>
</organism>
<protein>
    <submittedName>
        <fullName evidence="2">Uncharacterized protein</fullName>
    </submittedName>
</protein>
<keyword evidence="3" id="KW-1185">Reference proteome</keyword>
<proteinExistence type="predicted"/>
<accession>A0AAV7QF32</accession>
<evidence type="ECO:0000313" key="2">
    <source>
        <dbReference type="EMBL" id="KAJ1136888.1"/>
    </source>
</evidence>
<feature type="region of interest" description="Disordered" evidence="1">
    <location>
        <begin position="35"/>
        <end position="83"/>
    </location>
</feature>
<dbReference type="Proteomes" id="UP001066276">
    <property type="component" value="Chromosome 6"/>
</dbReference>
<reference evidence="2" key="1">
    <citation type="journal article" date="2022" name="bioRxiv">
        <title>Sequencing and chromosome-scale assembly of the giantPleurodeles waltlgenome.</title>
        <authorList>
            <person name="Brown T."/>
            <person name="Elewa A."/>
            <person name="Iarovenko S."/>
            <person name="Subramanian E."/>
            <person name="Araus A.J."/>
            <person name="Petzold A."/>
            <person name="Susuki M."/>
            <person name="Suzuki K.-i.T."/>
            <person name="Hayashi T."/>
            <person name="Toyoda A."/>
            <person name="Oliveira C."/>
            <person name="Osipova E."/>
            <person name="Leigh N.D."/>
            <person name="Simon A."/>
            <person name="Yun M.H."/>
        </authorList>
    </citation>
    <scope>NUCLEOTIDE SEQUENCE</scope>
    <source>
        <strain evidence="2">20211129_DDA</strain>
        <tissue evidence="2">Liver</tissue>
    </source>
</reference>
<sequence>MHRAALCFRFLKCARRVVGVQDVRRVNERLRQGLLGDPDKRLPPGSSRTIRAGQESLTRREVTEPKFVSPDPPAQQGRSGLGACWNSALKRRARVERRCRRRGGGAAARGGPCEDTGGTRAALEGHPVPPPDSDLGGTALPP</sequence>
<evidence type="ECO:0000256" key="1">
    <source>
        <dbReference type="SAM" id="MobiDB-lite"/>
    </source>
</evidence>
<feature type="region of interest" description="Disordered" evidence="1">
    <location>
        <begin position="95"/>
        <end position="142"/>
    </location>
</feature>
<gene>
    <name evidence="2" type="ORF">NDU88_003302</name>
</gene>
<dbReference type="AlphaFoldDB" id="A0AAV7QF32"/>
<dbReference type="EMBL" id="JANPWB010000010">
    <property type="protein sequence ID" value="KAJ1136888.1"/>
    <property type="molecule type" value="Genomic_DNA"/>
</dbReference>
<name>A0AAV7QF32_PLEWA</name>
<comment type="caution">
    <text evidence="2">The sequence shown here is derived from an EMBL/GenBank/DDBJ whole genome shotgun (WGS) entry which is preliminary data.</text>
</comment>